<name>A0A5C7W2L5_AQUAC</name>
<evidence type="ECO:0008006" key="4">
    <source>
        <dbReference type="Google" id="ProtNLM"/>
    </source>
</evidence>
<dbReference type="Proteomes" id="UP000321110">
    <property type="component" value="Unassembled WGS sequence"/>
</dbReference>
<dbReference type="InterPro" id="IPR011010">
    <property type="entry name" value="DNA_brk_join_enz"/>
</dbReference>
<dbReference type="GO" id="GO:0015074">
    <property type="term" value="P:DNA integration"/>
    <property type="evidence" value="ECO:0007669"/>
    <property type="project" value="InterPro"/>
</dbReference>
<evidence type="ECO:0000313" key="3">
    <source>
        <dbReference type="Proteomes" id="UP000321110"/>
    </source>
</evidence>
<comment type="caution">
    <text evidence="2">The sequence shown here is derived from an EMBL/GenBank/DDBJ whole genome shotgun (WGS) entry which is preliminary data.</text>
</comment>
<proteinExistence type="predicted"/>
<reference evidence="2 3" key="1">
    <citation type="submission" date="2018-09" db="EMBL/GenBank/DDBJ databases">
        <title>Metagenome Assembled Genomes from an Advanced Water Purification Facility.</title>
        <authorList>
            <person name="Stamps B.W."/>
            <person name="Spear J.R."/>
        </authorList>
    </citation>
    <scope>NUCLEOTIDE SEQUENCE [LARGE SCALE GENOMIC DNA]</scope>
    <source>
        <strain evidence="2">Bin_52_1</strain>
    </source>
</reference>
<dbReference type="EMBL" id="SSFO01000158">
    <property type="protein sequence ID" value="TXI32211.1"/>
    <property type="molecule type" value="Genomic_DNA"/>
</dbReference>
<dbReference type="AlphaFoldDB" id="A0A5C7W2L5"/>
<keyword evidence="1" id="KW-0233">DNA recombination</keyword>
<sequence length="96" mass="10742">MDGEIHDHVKATTNQHELLNDRALCIGVRRQYDTRHTYAMMCLMAGMNPAFIANHLGHSVQMLLSTYAKGLNSASDWAELQKLEPHQGGTKLVQPI</sequence>
<dbReference type="GO" id="GO:0003677">
    <property type="term" value="F:DNA binding"/>
    <property type="evidence" value="ECO:0007669"/>
    <property type="project" value="InterPro"/>
</dbReference>
<organism evidence="2 3">
    <name type="scientific">Aquipseudomonas alcaligenes</name>
    <name type="common">Pseudomonas alcaligenes</name>
    <dbReference type="NCBI Taxonomy" id="43263"/>
    <lineage>
        <taxon>Bacteria</taxon>
        <taxon>Pseudomonadati</taxon>
        <taxon>Pseudomonadota</taxon>
        <taxon>Gammaproteobacteria</taxon>
        <taxon>Pseudomonadales</taxon>
        <taxon>Pseudomonadaceae</taxon>
        <taxon>Aquipseudomonas</taxon>
    </lineage>
</organism>
<dbReference type="Gene3D" id="1.10.443.10">
    <property type="entry name" value="Intergrase catalytic core"/>
    <property type="match status" value="1"/>
</dbReference>
<accession>A0A5C7W2L5</accession>
<dbReference type="SUPFAM" id="SSF56349">
    <property type="entry name" value="DNA breaking-rejoining enzymes"/>
    <property type="match status" value="1"/>
</dbReference>
<evidence type="ECO:0000313" key="2">
    <source>
        <dbReference type="EMBL" id="TXI32211.1"/>
    </source>
</evidence>
<protein>
    <recommendedName>
        <fullName evidence="4">Integrase</fullName>
    </recommendedName>
</protein>
<evidence type="ECO:0000256" key="1">
    <source>
        <dbReference type="ARBA" id="ARBA00023172"/>
    </source>
</evidence>
<gene>
    <name evidence="2" type="ORF">E6Q69_09545</name>
</gene>
<dbReference type="GO" id="GO:0006310">
    <property type="term" value="P:DNA recombination"/>
    <property type="evidence" value="ECO:0007669"/>
    <property type="project" value="UniProtKB-KW"/>
</dbReference>
<dbReference type="InterPro" id="IPR013762">
    <property type="entry name" value="Integrase-like_cat_sf"/>
</dbReference>